<dbReference type="InterPro" id="IPR004119">
    <property type="entry name" value="EcKL"/>
</dbReference>
<dbReference type="InterPro" id="IPR011009">
    <property type="entry name" value="Kinase-like_dom_sf"/>
</dbReference>
<dbReference type="PANTHER" id="PTHR11012">
    <property type="entry name" value="PROTEIN KINASE-LIKE DOMAIN-CONTAINING"/>
    <property type="match status" value="1"/>
</dbReference>
<dbReference type="Gene3D" id="3.90.1200.10">
    <property type="match status" value="1"/>
</dbReference>
<dbReference type="SUPFAM" id="SSF56112">
    <property type="entry name" value="Protein kinase-like (PK-like)"/>
    <property type="match status" value="1"/>
</dbReference>
<name>A0A9P3LII9_9APHY</name>
<evidence type="ECO:0008006" key="3">
    <source>
        <dbReference type="Google" id="ProtNLM"/>
    </source>
</evidence>
<dbReference type="EMBL" id="BPQB01000059">
    <property type="protein sequence ID" value="GJE96415.1"/>
    <property type="molecule type" value="Genomic_DNA"/>
</dbReference>
<gene>
    <name evidence="1" type="ORF">PsYK624_126120</name>
</gene>
<keyword evidence="2" id="KW-1185">Reference proteome</keyword>
<accession>A0A9P3LII9</accession>
<dbReference type="OrthoDB" id="411145at2759"/>
<protein>
    <recommendedName>
        <fullName evidence="3">CHK kinase-like domain-containing protein</fullName>
    </recommendedName>
</protein>
<dbReference type="AlphaFoldDB" id="A0A9P3LII9"/>
<evidence type="ECO:0000313" key="2">
    <source>
        <dbReference type="Proteomes" id="UP000703269"/>
    </source>
</evidence>
<dbReference type="PANTHER" id="PTHR11012:SF30">
    <property type="entry name" value="PROTEIN KINASE-LIKE DOMAIN-CONTAINING"/>
    <property type="match status" value="1"/>
</dbReference>
<sequence length="363" mass="41282">MPPARPNLPLLPHEHKLTSSQQIASLWSNYGYIHRLHLSSEPHTLILKSIHPPALSHPDESHLRKLLSYDVERWFYRHLCATLPPSVKIAKEYPLQSDAEHSLLLEDLSTEFPHPASGSLDKGATACVLNWLAGFHGAFFRVHTREGAEKLPLVPPPTRWSEGSGAAGVWERGTYWYLDTRREELEQTDADEHSWLMPWVEKVNDAINREIQVYGSLMHGDVKGANIVFNSAPYARRGGKAQSSADIPLRCALYDLQYVGLGLPTLDLVYFLGTSVESKLLRSLAEERELLQEYFAAFQEAAAQAPTSGPEYTFEKFWTHWELAIVDWYRFMAGWGFWGNDRWIERRAKAIVESWNSSGFPLA</sequence>
<dbReference type="Proteomes" id="UP000703269">
    <property type="component" value="Unassembled WGS sequence"/>
</dbReference>
<comment type="caution">
    <text evidence="1">The sequence shown here is derived from an EMBL/GenBank/DDBJ whole genome shotgun (WGS) entry which is preliminary data.</text>
</comment>
<proteinExistence type="predicted"/>
<reference evidence="1 2" key="1">
    <citation type="submission" date="2021-08" db="EMBL/GenBank/DDBJ databases">
        <title>Draft Genome Sequence of Phanerochaete sordida strain YK-624.</title>
        <authorList>
            <person name="Mori T."/>
            <person name="Dohra H."/>
            <person name="Suzuki T."/>
            <person name="Kawagishi H."/>
            <person name="Hirai H."/>
        </authorList>
    </citation>
    <scope>NUCLEOTIDE SEQUENCE [LARGE SCALE GENOMIC DNA]</scope>
    <source>
        <strain evidence="1 2">YK-624</strain>
    </source>
</reference>
<dbReference type="Pfam" id="PF02958">
    <property type="entry name" value="EcKL"/>
    <property type="match status" value="1"/>
</dbReference>
<evidence type="ECO:0000313" key="1">
    <source>
        <dbReference type="EMBL" id="GJE96415.1"/>
    </source>
</evidence>
<organism evidence="1 2">
    <name type="scientific">Phanerochaete sordida</name>
    <dbReference type="NCBI Taxonomy" id="48140"/>
    <lineage>
        <taxon>Eukaryota</taxon>
        <taxon>Fungi</taxon>
        <taxon>Dikarya</taxon>
        <taxon>Basidiomycota</taxon>
        <taxon>Agaricomycotina</taxon>
        <taxon>Agaricomycetes</taxon>
        <taxon>Polyporales</taxon>
        <taxon>Phanerochaetaceae</taxon>
        <taxon>Phanerochaete</taxon>
    </lineage>
</organism>